<dbReference type="SMART" id="SM00283">
    <property type="entry name" value="MA"/>
    <property type="match status" value="1"/>
</dbReference>
<evidence type="ECO:0000313" key="5">
    <source>
        <dbReference type="EMBL" id="SDY63279.1"/>
    </source>
</evidence>
<keyword evidence="1 2" id="KW-0807">Transducer</keyword>
<dbReference type="Pfam" id="PF00015">
    <property type="entry name" value="MCPsignal"/>
    <property type="match status" value="1"/>
</dbReference>
<protein>
    <submittedName>
        <fullName evidence="5">Methyl-accepting chemotaxis protein</fullName>
    </submittedName>
</protein>
<name>A0A1H3LGK0_9FIRM</name>
<gene>
    <name evidence="5" type="ORF">SAMN02910414_02003</name>
</gene>
<reference evidence="5 6" key="1">
    <citation type="submission" date="2016-10" db="EMBL/GenBank/DDBJ databases">
        <authorList>
            <person name="de Groot N.N."/>
        </authorList>
    </citation>
    <scope>NUCLEOTIDE SEQUENCE [LARGE SCALE GENOMIC DNA]</scope>
    <source>
        <strain evidence="5 6">DSM 14045</strain>
    </source>
</reference>
<dbReference type="Gene3D" id="1.10.287.950">
    <property type="entry name" value="Methyl-accepting chemotaxis protein"/>
    <property type="match status" value="1"/>
</dbReference>
<dbReference type="InterPro" id="IPR004089">
    <property type="entry name" value="MCPsignal_dom"/>
</dbReference>
<accession>A0A1H3LGK0</accession>
<dbReference type="PANTHER" id="PTHR32089">
    <property type="entry name" value="METHYL-ACCEPTING CHEMOTAXIS PROTEIN MCPB"/>
    <property type="match status" value="1"/>
</dbReference>
<dbReference type="OrthoDB" id="2542987at2"/>
<sequence length="493" mass="55028">MEYNDLIKKKTKYLSIVLLISIILRGIVNSFFVDLKIVIALVFVGLILFGIVQVIARICSPNISMFFMVILLTGLSILCMFAFPTTTNYLMFFLAVFMIVIYEDIKVIVAQCAASVIFMSFFYFQYQKELASTWTNDALAMCIVYILSALMVFAGMCSMTQKQFKKLNETLNESRDVEEKAERLIESIAKSVAKLNEVSEVINSSIDEAENIASHMENTSNDVAKGAIEEVEAAESIKRMVEDGVTKINKVYDSSLTMQDASAESSKLIHEGNKKVATLTENMYELDDGMKLLLESITDLANENNQIGTILGTLDNITKQTSLLALNASIEAARAGEQGKGFAVVANEVRELSESSAKFTNEIHNILNMIKDKTDDTKNQIENNEGLVSKCVNQSKDVDDAFKIISNNTQQVELDSQNVKVEAKDLQNVLLKTQEDVNNIRNNVETTSSAMEEMSTNIHNLSESVMSITSGYKQLRSLTHKLTRLLNEQNEEQ</sequence>
<feature type="transmembrane region" description="Helical" evidence="3">
    <location>
        <begin position="138"/>
        <end position="157"/>
    </location>
</feature>
<dbReference type="GO" id="GO:0007165">
    <property type="term" value="P:signal transduction"/>
    <property type="evidence" value="ECO:0007669"/>
    <property type="project" value="UniProtKB-KW"/>
</dbReference>
<evidence type="ECO:0000313" key="6">
    <source>
        <dbReference type="Proteomes" id="UP000183918"/>
    </source>
</evidence>
<feature type="transmembrane region" description="Helical" evidence="3">
    <location>
        <begin position="110"/>
        <end position="126"/>
    </location>
</feature>
<dbReference type="EMBL" id="FNPG01000025">
    <property type="protein sequence ID" value="SDY63279.1"/>
    <property type="molecule type" value="Genomic_DNA"/>
</dbReference>
<keyword evidence="3" id="KW-0472">Membrane</keyword>
<feature type="transmembrane region" description="Helical" evidence="3">
    <location>
        <begin position="63"/>
        <end position="83"/>
    </location>
</feature>
<keyword evidence="3" id="KW-1133">Transmembrane helix</keyword>
<feature type="transmembrane region" description="Helical" evidence="3">
    <location>
        <begin position="12"/>
        <end position="31"/>
    </location>
</feature>
<dbReference type="SUPFAM" id="SSF58104">
    <property type="entry name" value="Methyl-accepting chemotaxis protein (MCP) signaling domain"/>
    <property type="match status" value="1"/>
</dbReference>
<dbReference type="RefSeq" id="WP_074718579.1">
    <property type="nucleotide sequence ID" value="NZ_FNPG01000025.1"/>
</dbReference>
<evidence type="ECO:0000256" key="2">
    <source>
        <dbReference type="PROSITE-ProRule" id="PRU00284"/>
    </source>
</evidence>
<dbReference type="PANTHER" id="PTHR32089:SF112">
    <property type="entry name" value="LYSOZYME-LIKE PROTEIN-RELATED"/>
    <property type="match status" value="1"/>
</dbReference>
<feature type="domain" description="Methyl-accepting transducer" evidence="4">
    <location>
        <begin position="205"/>
        <end position="462"/>
    </location>
</feature>
<evidence type="ECO:0000256" key="3">
    <source>
        <dbReference type="SAM" id="Phobius"/>
    </source>
</evidence>
<proteinExistence type="predicted"/>
<keyword evidence="6" id="KW-1185">Reference proteome</keyword>
<organism evidence="5 6">
    <name type="scientific">Lachnobacterium bovis DSM 14045</name>
    <dbReference type="NCBI Taxonomy" id="1122142"/>
    <lineage>
        <taxon>Bacteria</taxon>
        <taxon>Bacillati</taxon>
        <taxon>Bacillota</taxon>
        <taxon>Clostridia</taxon>
        <taxon>Lachnospirales</taxon>
        <taxon>Lachnospiraceae</taxon>
        <taxon>Lachnobacterium</taxon>
    </lineage>
</organism>
<dbReference type="GO" id="GO:0016020">
    <property type="term" value="C:membrane"/>
    <property type="evidence" value="ECO:0007669"/>
    <property type="project" value="InterPro"/>
</dbReference>
<dbReference type="Proteomes" id="UP000183918">
    <property type="component" value="Unassembled WGS sequence"/>
</dbReference>
<dbReference type="PROSITE" id="PS50111">
    <property type="entry name" value="CHEMOTAXIS_TRANSDUC_2"/>
    <property type="match status" value="1"/>
</dbReference>
<dbReference type="AlphaFoldDB" id="A0A1H3LGK0"/>
<dbReference type="STRING" id="1122142.SAMN02910414_02003"/>
<keyword evidence="3" id="KW-0812">Transmembrane</keyword>
<evidence type="ECO:0000256" key="1">
    <source>
        <dbReference type="ARBA" id="ARBA00023224"/>
    </source>
</evidence>
<evidence type="ECO:0000259" key="4">
    <source>
        <dbReference type="PROSITE" id="PS50111"/>
    </source>
</evidence>
<feature type="transmembrane region" description="Helical" evidence="3">
    <location>
        <begin position="37"/>
        <end position="56"/>
    </location>
</feature>